<evidence type="ECO:0000313" key="3">
    <source>
        <dbReference type="Proteomes" id="UP000062973"/>
    </source>
</evidence>
<reference evidence="2 3" key="1">
    <citation type="submission" date="2014-07" db="EMBL/GenBank/DDBJ databases">
        <title>Whole Genome Sequence of the Amycolatopsis methanolica 239.</title>
        <authorList>
            <person name="Tang B."/>
        </authorList>
    </citation>
    <scope>NUCLEOTIDE SEQUENCE [LARGE SCALE GENOMIC DNA]</scope>
    <source>
        <strain evidence="2 3">239</strain>
    </source>
</reference>
<dbReference type="HOGENOM" id="CLU_029034_1_0_11"/>
<keyword evidence="1" id="KW-0472">Membrane</keyword>
<dbReference type="eggNOG" id="COG1357">
    <property type="taxonomic scope" value="Bacteria"/>
</dbReference>
<dbReference type="Gene3D" id="2.160.20.80">
    <property type="entry name" value="E3 ubiquitin-protein ligase SopA"/>
    <property type="match status" value="1"/>
</dbReference>
<keyword evidence="1" id="KW-1133">Transmembrane helix</keyword>
<accession>A0A076MP14</accession>
<dbReference type="KEGG" id="amq:AMETH_0574"/>
<dbReference type="SUPFAM" id="SSF141571">
    <property type="entry name" value="Pentapeptide repeat-like"/>
    <property type="match status" value="1"/>
</dbReference>
<gene>
    <name evidence="2" type="ORF">AMETH_0574</name>
</gene>
<feature type="transmembrane region" description="Helical" evidence="1">
    <location>
        <begin position="20"/>
        <end position="38"/>
    </location>
</feature>
<protein>
    <recommendedName>
        <fullName evidence="4">Pentapeptide repeat-containing protein</fullName>
    </recommendedName>
</protein>
<sequence length="362" mass="41311">MRFAGAGDESSKGILDAIRTSGTLAVGIGGFFALLLAARRQRTIELDLKNKIDSLILQERIASDNMSHQERLADSSENDTRLRRATDNYVSGMDQLGSPLPHIRLGGLYALERTAQENPDLRQMVVNVICAFLRTPFIPHPNKVLKLGERRNIREIDDHEKEESAEKLARLAAQEILRDHSNPRDEVRYWGSLTLNLRSAYLVDFDLTGCTVNSMDCSGARFYGLSHFLNCTFHGFCSFYEAHFEDADFEDAKFVDFTYFNDSIFDDRANFKKVRFPKGDVAQFVDVKFYDECLFEGCVSVRPIDFSFSEFHDSVQLPDNVNLEYAQAKNKSIQQSLPRDWQLGEKINEQSSFFPIVKKKRA</sequence>
<keyword evidence="1" id="KW-0812">Transmembrane</keyword>
<name>A0A076MP14_AMYME</name>
<evidence type="ECO:0000313" key="2">
    <source>
        <dbReference type="EMBL" id="AIJ20666.1"/>
    </source>
</evidence>
<proteinExistence type="predicted"/>
<dbReference type="Proteomes" id="UP000062973">
    <property type="component" value="Chromosome"/>
</dbReference>
<dbReference type="STRING" id="1068978.AMETH_0574"/>
<organism evidence="2 3">
    <name type="scientific">Amycolatopsis methanolica 239</name>
    <dbReference type="NCBI Taxonomy" id="1068978"/>
    <lineage>
        <taxon>Bacteria</taxon>
        <taxon>Bacillati</taxon>
        <taxon>Actinomycetota</taxon>
        <taxon>Actinomycetes</taxon>
        <taxon>Pseudonocardiales</taxon>
        <taxon>Pseudonocardiaceae</taxon>
        <taxon>Amycolatopsis</taxon>
        <taxon>Amycolatopsis methanolica group</taxon>
    </lineage>
</organism>
<evidence type="ECO:0000256" key="1">
    <source>
        <dbReference type="SAM" id="Phobius"/>
    </source>
</evidence>
<evidence type="ECO:0008006" key="4">
    <source>
        <dbReference type="Google" id="ProtNLM"/>
    </source>
</evidence>
<dbReference type="AlphaFoldDB" id="A0A076MP14"/>
<dbReference type="PATRIC" id="fig|1068978.7.peg.603"/>
<keyword evidence="3" id="KW-1185">Reference proteome</keyword>
<dbReference type="EMBL" id="CP009110">
    <property type="protein sequence ID" value="AIJ20666.1"/>
    <property type="molecule type" value="Genomic_DNA"/>
</dbReference>